<dbReference type="FunFam" id="3.40.50.300:FF:000230">
    <property type="entry name" value="Lipoprotein-releasing system ATP-binding protein LolD"/>
    <property type="match status" value="1"/>
</dbReference>
<dbReference type="InterPro" id="IPR015854">
    <property type="entry name" value="ABC_transpr_LolD-like"/>
</dbReference>
<dbReference type="PROSITE" id="PS50893">
    <property type="entry name" value="ABC_TRANSPORTER_2"/>
    <property type="match status" value="1"/>
</dbReference>
<keyword evidence="4" id="KW-0547">Nucleotide-binding</keyword>
<organism evidence="9">
    <name type="scientific">hydrothermal vent metagenome</name>
    <dbReference type="NCBI Taxonomy" id="652676"/>
    <lineage>
        <taxon>unclassified sequences</taxon>
        <taxon>metagenomes</taxon>
        <taxon>ecological metagenomes</taxon>
    </lineage>
</organism>
<dbReference type="SUPFAM" id="SSF52540">
    <property type="entry name" value="P-loop containing nucleoside triphosphate hydrolases"/>
    <property type="match status" value="1"/>
</dbReference>
<evidence type="ECO:0000313" key="9">
    <source>
        <dbReference type="EMBL" id="VAX36342.1"/>
    </source>
</evidence>
<evidence type="ECO:0000256" key="7">
    <source>
        <dbReference type="ARBA" id="ARBA00023136"/>
    </source>
</evidence>
<accession>A0A3B1D6M3</accession>
<evidence type="ECO:0000256" key="6">
    <source>
        <dbReference type="ARBA" id="ARBA00022967"/>
    </source>
</evidence>
<comment type="similarity">
    <text evidence="1">Belongs to the ABC transporter superfamily.</text>
</comment>
<dbReference type="EMBL" id="UOGJ01000093">
    <property type="protein sequence ID" value="VAX36342.1"/>
    <property type="molecule type" value="Genomic_DNA"/>
</dbReference>
<dbReference type="PANTHER" id="PTHR24220:SF689">
    <property type="entry name" value="LIPOPROTEIN-RELEASING SYSTEM ATP-BINDING PROTEIN LOLD"/>
    <property type="match status" value="1"/>
</dbReference>
<gene>
    <name evidence="9" type="ORF">MNBD_UNCLBAC01-2056</name>
</gene>
<feature type="domain" description="ABC transporter" evidence="8">
    <location>
        <begin position="2"/>
        <end position="222"/>
    </location>
</feature>
<dbReference type="Pfam" id="PF00005">
    <property type="entry name" value="ABC_tran"/>
    <property type="match status" value="1"/>
</dbReference>
<dbReference type="InterPro" id="IPR017911">
    <property type="entry name" value="MacB-like_ATP-bd"/>
</dbReference>
<dbReference type="GO" id="GO:0005886">
    <property type="term" value="C:plasma membrane"/>
    <property type="evidence" value="ECO:0007669"/>
    <property type="project" value="TreeGrafter"/>
</dbReference>
<keyword evidence="5 9" id="KW-0067">ATP-binding</keyword>
<dbReference type="InterPro" id="IPR003439">
    <property type="entry name" value="ABC_transporter-like_ATP-bd"/>
</dbReference>
<evidence type="ECO:0000256" key="2">
    <source>
        <dbReference type="ARBA" id="ARBA00022448"/>
    </source>
</evidence>
<reference evidence="9" key="1">
    <citation type="submission" date="2018-06" db="EMBL/GenBank/DDBJ databases">
        <authorList>
            <person name="Zhirakovskaya E."/>
        </authorList>
    </citation>
    <scope>NUCLEOTIDE SEQUENCE</scope>
</reference>
<dbReference type="GO" id="GO:0022857">
    <property type="term" value="F:transmembrane transporter activity"/>
    <property type="evidence" value="ECO:0007669"/>
    <property type="project" value="TreeGrafter"/>
</dbReference>
<evidence type="ECO:0000256" key="3">
    <source>
        <dbReference type="ARBA" id="ARBA00022475"/>
    </source>
</evidence>
<dbReference type="SMART" id="SM00382">
    <property type="entry name" value="AAA"/>
    <property type="match status" value="1"/>
</dbReference>
<keyword evidence="9" id="KW-0449">Lipoprotein</keyword>
<dbReference type="CDD" id="cd03255">
    <property type="entry name" value="ABC_MJ0796_LolCDE_FtsE"/>
    <property type="match status" value="1"/>
</dbReference>
<keyword evidence="3" id="KW-1003">Cell membrane</keyword>
<keyword evidence="6" id="KW-1278">Translocase</keyword>
<sequence length="222" mass="24911">MLTAKNIHKSYHQVGNELNVLQGVDLEINEGEMVAIVGPSGAGKSTLLHILGGLDTPDKGCVRLQGDNIYRLKDSARAKVRNRRMGFVFQFYHLLPEFTALENVVLPILIKENQKNPKKFKDQGMELLAQMGIEERASHKPKQLSGGEQQRVAIARALVNQPDIIFCDEPTGNLDSHSGDEIINLLMDLNKKNKQTFIIVTHDESIAKRCHRVVHMKDGRLE</sequence>
<evidence type="ECO:0000256" key="1">
    <source>
        <dbReference type="ARBA" id="ARBA00005417"/>
    </source>
</evidence>
<evidence type="ECO:0000256" key="4">
    <source>
        <dbReference type="ARBA" id="ARBA00022741"/>
    </source>
</evidence>
<keyword evidence="2" id="KW-0813">Transport</keyword>
<dbReference type="GO" id="GO:0016887">
    <property type="term" value="F:ATP hydrolysis activity"/>
    <property type="evidence" value="ECO:0007669"/>
    <property type="project" value="InterPro"/>
</dbReference>
<dbReference type="Gene3D" id="3.40.50.300">
    <property type="entry name" value="P-loop containing nucleotide triphosphate hydrolases"/>
    <property type="match status" value="1"/>
</dbReference>
<evidence type="ECO:0000259" key="8">
    <source>
        <dbReference type="PROSITE" id="PS50893"/>
    </source>
</evidence>
<protein>
    <submittedName>
        <fullName evidence="9">Lipoprotein-releasing system ATP-binding protein LolD</fullName>
    </submittedName>
</protein>
<dbReference type="AlphaFoldDB" id="A0A3B1D6M3"/>
<evidence type="ECO:0000256" key="5">
    <source>
        <dbReference type="ARBA" id="ARBA00022840"/>
    </source>
</evidence>
<keyword evidence="7" id="KW-0472">Membrane</keyword>
<dbReference type="GO" id="GO:0005524">
    <property type="term" value="F:ATP binding"/>
    <property type="evidence" value="ECO:0007669"/>
    <property type="project" value="UniProtKB-KW"/>
</dbReference>
<dbReference type="PROSITE" id="PS00211">
    <property type="entry name" value="ABC_TRANSPORTER_1"/>
    <property type="match status" value="1"/>
</dbReference>
<dbReference type="InterPro" id="IPR003593">
    <property type="entry name" value="AAA+_ATPase"/>
</dbReference>
<dbReference type="InterPro" id="IPR017871">
    <property type="entry name" value="ABC_transporter-like_CS"/>
</dbReference>
<dbReference type="InterPro" id="IPR027417">
    <property type="entry name" value="P-loop_NTPase"/>
</dbReference>
<proteinExistence type="inferred from homology"/>
<name>A0A3B1D6M3_9ZZZZ</name>
<dbReference type="PANTHER" id="PTHR24220">
    <property type="entry name" value="IMPORT ATP-BINDING PROTEIN"/>
    <property type="match status" value="1"/>
</dbReference>